<evidence type="ECO:0000313" key="10">
    <source>
        <dbReference type="EMBL" id="MFC3912389.1"/>
    </source>
</evidence>
<dbReference type="GO" id="GO:0032259">
    <property type="term" value="P:methylation"/>
    <property type="evidence" value="ECO:0007669"/>
    <property type="project" value="UniProtKB-KW"/>
</dbReference>
<dbReference type="InterPro" id="IPR029063">
    <property type="entry name" value="SAM-dependent_MTases_sf"/>
</dbReference>
<evidence type="ECO:0000256" key="1">
    <source>
        <dbReference type="ARBA" id="ARBA00000852"/>
    </source>
</evidence>
<comment type="pathway">
    <text evidence="2 8">Cofactor biosynthesis; biotin biosynthesis.</text>
</comment>
<keyword evidence="4 8" id="KW-0489">Methyltransferase</keyword>
<organism evidence="10 11">
    <name type="scientific">Pseudaeromonas sharmana</name>
    <dbReference type="NCBI Taxonomy" id="328412"/>
    <lineage>
        <taxon>Bacteria</taxon>
        <taxon>Pseudomonadati</taxon>
        <taxon>Pseudomonadota</taxon>
        <taxon>Gammaproteobacteria</taxon>
        <taxon>Aeromonadales</taxon>
        <taxon>Aeromonadaceae</taxon>
        <taxon>Pseudaeromonas</taxon>
    </lineage>
</organism>
<comment type="catalytic activity">
    <reaction evidence="1 8">
        <text>malonyl-[ACP] + S-adenosyl-L-methionine = malonyl-[ACP] methyl ester + S-adenosyl-L-homocysteine</text>
        <dbReference type="Rhea" id="RHEA:17105"/>
        <dbReference type="Rhea" id="RHEA-COMP:9623"/>
        <dbReference type="Rhea" id="RHEA-COMP:9954"/>
        <dbReference type="ChEBI" id="CHEBI:57856"/>
        <dbReference type="ChEBI" id="CHEBI:59789"/>
        <dbReference type="ChEBI" id="CHEBI:78449"/>
        <dbReference type="ChEBI" id="CHEBI:78845"/>
        <dbReference type="EC" id="2.1.1.197"/>
    </reaction>
</comment>
<gene>
    <name evidence="8 10" type="primary">bioC</name>
    <name evidence="10" type="ORF">ACFOSS_02775</name>
</gene>
<evidence type="ECO:0000256" key="7">
    <source>
        <dbReference type="ARBA" id="ARBA00022756"/>
    </source>
</evidence>
<evidence type="ECO:0000256" key="3">
    <source>
        <dbReference type="ARBA" id="ARBA00012327"/>
    </source>
</evidence>
<dbReference type="RefSeq" id="WP_377150496.1">
    <property type="nucleotide sequence ID" value="NZ_JBHSAF010000001.1"/>
</dbReference>
<dbReference type="EMBL" id="JBHSAF010000001">
    <property type="protein sequence ID" value="MFC3912389.1"/>
    <property type="molecule type" value="Genomic_DNA"/>
</dbReference>
<evidence type="ECO:0000256" key="6">
    <source>
        <dbReference type="ARBA" id="ARBA00022691"/>
    </source>
</evidence>
<dbReference type="GO" id="GO:0102130">
    <property type="term" value="F:malonyl-CoA methyltransferase activity"/>
    <property type="evidence" value="ECO:0007669"/>
    <property type="project" value="UniProtKB-EC"/>
</dbReference>
<keyword evidence="5 8" id="KW-0808">Transferase</keyword>
<accession>A0ABV8CJS6</accession>
<evidence type="ECO:0000256" key="8">
    <source>
        <dbReference type="HAMAP-Rule" id="MF_00835"/>
    </source>
</evidence>
<dbReference type="NCBIfam" id="TIGR02072">
    <property type="entry name" value="BioC"/>
    <property type="match status" value="1"/>
</dbReference>
<dbReference type="CDD" id="cd02440">
    <property type="entry name" value="AdoMet_MTases"/>
    <property type="match status" value="1"/>
</dbReference>
<dbReference type="InterPro" id="IPR011814">
    <property type="entry name" value="BioC"/>
</dbReference>
<keyword evidence="6 8" id="KW-0949">S-adenosyl-L-methionine</keyword>
<evidence type="ECO:0000256" key="4">
    <source>
        <dbReference type="ARBA" id="ARBA00022603"/>
    </source>
</evidence>
<dbReference type="PANTHER" id="PTHR13090:SF1">
    <property type="entry name" value="ARGININE-HYDROXYLASE NDUFAF5, MITOCHONDRIAL"/>
    <property type="match status" value="1"/>
</dbReference>
<keyword evidence="7 8" id="KW-0093">Biotin biosynthesis</keyword>
<dbReference type="EC" id="2.1.1.197" evidence="3 8"/>
<evidence type="ECO:0000256" key="5">
    <source>
        <dbReference type="ARBA" id="ARBA00022679"/>
    </source>
</evidence>
<dbReference type="Proteomes" id="UP001595692">
    <property type="component" value="Unassembled WGS sequence"/>
</dbReference>
<keyword evidence="11" id="KW-1185">Reference proteome</keyword>
<dbReference type="PANTHER" id="PTHR13090">
    <property type="entry name" value="ARGININE-HYDROXYLASE NDUFAF5, MITOCHONDRIAL"/>
    <property type="match status" value="1"/>
</dbReference>
<dbReference type="SUPFAM" id="SSF53335">
    <property type="entry name" value="S-adenosyl-L-methionine-dependent methyltransferases"/>
    <property type="match status" value="1"/>
</dbReference>
<name>A0ABV8CJS6_9GAMM</name>
<dbReference type="InterPro" id="IPR050602">
    <property type="entry name" value="Malonyl-ACP_OMT"/>
</dbReference>
<evidence type="ECO:0000256" key="2">
    <source>
        <dbReference type="ARBA" id="ARBA00004746"/>
    </source>
</evidence>
<comment type="function">
    <text evidence="8">Converts the free carboxyl group of a malonyl-thioester to its methyl ester by transfer of a methyl group from S-adenosyl-L-methionine (SAM). It allows to synthesize pimeloyl-ACP via the fatty acid synthetic pathway.</text>
</comment>
<dbReference type="InterPro" id="IPR013216">
    <property type="entry name" value="Methyltransf_11"/>
</dbReference>
<proteinExistence type="inferred from homology"/>
<dbReference type="Gene3D" id="3.40.50.150">
    <property type="entry name" value="Vaccinia Virus protein VP39"/>
    <property type="match status" value="1"/>
</dbReference>
<dbReference type="HAMAP" id="MF_00835">
    <property type="entry name" value="BioC"/>
    <property type="match status" value="1"/>
</dbReference>
<sequence>MYSQGSSPVDKTALAKRFGKAAVHYDHYAKLQKEVGEHLLGLIPPIKYEVALDLGCGTGFFLQSLQPLSERLLALDLSLGMLQQARLRHALAEFMCADAESLPLTTGSVDLVFTSLAIQWCHSYPALLSELHRVLRPGGVLVFSTLCAGSLDELRRAWAQCDQHAHVNQFVAQQSLMTWCKAQGFTVSTWEIRKHSLQYPDLHALLMGLKGIGASQVLGSRPAGLGGRARLQQLALAYERQRNEDGWLPLSYEVCYGVLVR</sequence>
<reference evidence="11" key="1">
    <citation type="journal article" date="2019" name="Int. J. Syst. Evol. Microbiol.">
        <title>The Global Catalogue of Microorganisms (GCM) 10K type strain sequencing project: providing services to taxonomists for standard genome sequencing and annotation.</title>
        <authorList>
            <consortium name="The Broad Institute Genomics Platform"/>
            <consortium name="The Broad Institute Genome Sequencing Center for Infectious Disease"/>
            <person name="Wu L."/>
            <person name="Ma J."/>
        </authorList>
    </citation>
    <scope>NUCLEOTIDE SEQUENCE [LARGE SCALE GENOMIC DNA]</scope>
    <source>
        <strain evidence="11">CCUG 54939</strain>
    </source>
</reference>
<evidence type="ECO:0000313" key="11">
    <source>
        <dbReference type="Proteomes" id="UP001595692"/>
    </source>
</evidence>
<evidence type="ECO:0000259" key="9">
    <source>
        <dbReference type="Pfam" id="PF08241"/>
    </source>
</evidence>
<dbReference type="Pfam" id="PF08241">
    <property type="entry name" value="Methyltransf_11"/>
    <property type="match status" value="1"/>
</dbReference>
<protein>
    <recommendedName>
        <fullName evidence="3 8">Malonyl-[acyl-carrier protein] O-methyltransferase</fullName>
        <shortName evidence="8">Malonyl-ACP O-methyltransferase</shortName>
        <ecNumber evidence="3 8">2.1.1.197</ecNumber>
    </recommendedName>
    <alternativeName>
        <fullName evidence="8">Biotin synthesis protein BioC</fullName>
    </alternativeName>
</protein>
<comment type="similarity">
    <text evidence="8">Belongs to the methyltransferase superfamily.</text>
</comment>
<comment type="caution">
    <text evidence="10">The sequence shown here is derived from an EMBL/GenBank/DDBJ whole genome shotgun (WGS) entry which is preliminary data.</text>
</comment>
<feature type="domain" description="Methyltransferase type 11" evidence="9">
    <location>
        <begin position="52"/>
        <end position="143"/>
    </location>
</feature>